<feature type="domain" description="Glycosyltransferase subfamily 4-like N-terminal" evidence="3">
    <location>
        <begin position="16"/>
        <end position="232"/>
    </location>
</feature>
<dbReference type="Pfam" id="PF13439">
    <property type="entry name" value="Glyco_transf_4"/>
    <property type="match status" value="1"/>
</dbReference>
<evidence type="ECO:0008006" key="6">
    <source>
        <dbReference type="Google" id="ProtNLM"/>
    </source>
</evidence>
<reference evidence="4 5" key="1">
    <citation type="journal article" date="2016" name="Nat. Commun.">
        <title>Thousands of microbial genomes shed light on interconnected biogeochemical processes in an aquifer system.</title>
        <authorList>
            <person name="Anantharaman K."/>
            <person name="Brown C.T."/>
            <person name="Hug L.A."/>
            <person name="Sharon I."/>
            <person name="Castelle C.J."/>
            <person name="Probst A.J."/>
            <person name="Thomas B.C."/>
            <person name="Singh A."/>
            <person name="Wilkins M.J."/>
            <person name="Karaoz U."/>
            <person name="Brodie E.L."/>
            <person name="Williams K.H."/>
            <person name="Hubbard S.S."/>
            <person name="Banfield J.F."/>
        </authorList>
    </citation>
    <scope>NUCLEOTIDE SEQUENCE [LARGE SCALE GENOMIC DNA]</scope>
</reference>
<name>A0A1F5RXD3_9BACT</name>
<dbReference type="Proteomes" id="UP000178682">
    <property type="component" value="Unassembled WGS sequence"/>
</dbReference>
<proteinExistence type="predicted"/>
<dbReference type="EMBL" id="MFFX01000034">
    <property type="protein sequence ID" value="OGF18982.1"/>
    <property type="molecule type" value="Genomic_DNA"/>
</dbReference>
<organism evidence="4 5">
    <name type="scientific">Candidatus Falkowbacteria bacterium RIFCSPLOWO2_12_FULL_45_10</name>
    <dbReference type="NCBI Taxonomy" id="1797990"/>
    <lineage>
        <taxon>Bacteria</taxon>
        <taxon>Candidatus Falkowiibacteriota</taxon>
    </lineage>
</organism>
<dbReference type="AlphaFoldDB" id="A0A1F5RXD3"/>
<evidence type="ECO:0000313" key="5">
    <source>
        <dbReference type="Proteomes" id="UP000178682"/>
    </source>
</evidence>
<evidence type="ECO:0000259" key="3">
    <source>
        <dbReference type="Pfam" id="PF13439"/>
    </source>
</evidence>
<evidence type="ECO:0000259" key="2">
    <source>
        <dbReference type="Pfam" id="PF00534"/>
    </source>
</evidence>
<dbReference type="SUPFAM" id="SSF53756">
    <property type="entry name" value="UDP-Glycosyltransferase/glycogen phosphorylase"/>
    <property type="match status" value="1"/>
</dbReference>
<dbReference type="PANTHER" id="PTHR46401">
    <property type="entry name" value="GLYCOSYLTRANSFERASE WBBK-RELATED"/>
    <property type="match status" value="1"/>
</dbReference>
<sequence>MKICLINNLCGEYARGGAERVVENIATGLEEAKHKVFVIATRPMIELKSYKVKSKQPLNDEIASSQAPHNDSHVTRYPSLVTRHFFYPWNIISYYNLHKLPAALRLLWHLIDMFNAPSYFKIKKILKAEQPDLVMTHNLMGVGFLTPLAIKHCGSRHLHTLHDIQLLHPSGLMIVGREKKVDSWAARIYQWRTKKLFNSVDVVISPSAWLMQEHEKRGFFGKSKKVVMGNPITRNAERGMQNVERKNSQGKFIFLYVGQINKHKGVELLAGAFKALDNDKCELWIVGAEESKKLEVTRRKSGGYSGGRGSKKLAINSQIKFLGKKDNAEVQNLMYEANCLVVPSLCYENQPTVIMEAKQNSLPVIASDIGGMPEILDAEFLFQAGNRADLVKKMRWVIENYDEVKKIPSAGTQNFLSAPIYVDKILRL</sequence>
<dbReference type="GO" id="GO:0016757">
    <property type="term" value="F:glycosyltransferase activity"/>
    <property type="evidence" value="ECO:0007669"/>
    <property type="project" value="InterPro"/>
</dbReference>
<accession>A0A1F5RXD3</accession>
<feature type="domain" description="Glycosyl transferase family 1" evidence="2">
    <location>
        <begin position="247"/>
        <end position="410"/>
    </location>
</feature>
<evidence type="ECO:0000256" key="1">
    <source>
        <dbReference type="ARBA" id="ARBA00022679"/>
    </source>
</evidence>
<comment type="caution">
    <text evidence="4">The sequence shown here is derived from an EMBL/GenBank/DDBJ whole genome shotgun (WGS) entry which is preliminary data.</text>
</comment>
<evidence type="ECO:0000313" key="4">
    <source>
        <dbReference type="EMBL" id="OGF18982.1"/>
    </source>
</evidence>
<dbReference type="Pfam" id="PF00534">
    <property type="entry name" value="Glycos_transf_1"/>
    <property type="match status" value="1"/>
</dbReference>
<dbReference type="InterPro" id="IPR001296">
    <property type="entry name" value="Glyco_trans_1"/>
</dbReference>
<dbReference type="Gene3D" id="3.40.50.2000">
    <property type="entry name" value="Glycogen Phosphorylase B"/>
    <property type="match status" value="2"/>
</dbReference>
<dbReference type="GO" id="GO:0009103">
    <property type="term" value="P:lipopolysaccharide biosynthetic process"/>
    <property type="evidence" value="ECO:0007669"/>
    <property type="project" value="TreeGrafter"/>
</dbReference>
<keyword evidence="1" id="KW-0808">Transferase</keyword>
<gene>
    <name evidence="4" type="ORF">A3G56_00625</name>
</gene>
<dbReference type="InterPro" id="IPR028098">
    <property type="entry name" value="Glyco_trans_4-like_N"/>
</dbReference>
<dbReference type="PANTHER" id="PTHR46401:SF2">
    <property type="entry name" value="GLYCOSYLTRANSFERASE WBBK-RELATED"/>
    <property type="match status" value="1"/>
</dbReference>
<protein>
    <recommendedName>
        <fullName evidence="6">Glycosyltransferase subfamily 4-like N-terminal domain-containing protein</fullName>
    </recommendedName>
</protein>